<evidence type="ECO:0000256" key="2">
    <source>
        <dbReference type="SAM" id="SignalP"/>
    </source>
</evidence>
<gene>
    <name evidence="3" type="ORF">OIDMADRAFT_146444</name>
</gene>
<keyword evidence="2" id="KW-0732">Signal</keyword>
<name>A0A0C3HC66_OIDMZ</name>
<keyword evidence="4" id="KW-1185">Reference proteome</keyword>
<reference evidence="3 4" key="1">
    <citation type="submission" date="2014-04" db="EMBL/GenBank/DDBJ databases">
        <authorList>
            <consortium name="DOE Joint Genome Institute"/>
            <person name="Kuo A."/>
            <person name="Martino E."/>
            <person name="Perotto S."/>
            <person name="Kohler A."/>
            <person name="Nagy L.G."/>
            <person name="Floudas D."/>
            <person name="Copeland A."/>
            <person name="Barry K.W."/>
            <person name="Cichocki N."/>
            <person name="Veneault-Fourrey C."/>
            <person name="LaButti K."/>
            <person name="Lindquist E.A."/>
            <person name="Lipzen A."/>
            <person name="Lundell T."/>
            <person name="Morin E."/>
            <person name="Murat C."/>
            <person name="Sun H."/>
            <person name="Tunlid A."/>
            <person name="Henrissat B."/>
            <person name="Grigoriev I.V."/>
            <person name="Hibbett D.S."/>
            <person name="Martin F."/>
            <person name="Nordberg H.P."/>
            <person name="Cantor M.N."/>
            <person name="Hua S.X."/>
        </authorList>
    </citation>
    <scope>NUCLEOTIDE SEQUENCE [LARGE SCALE GENOMIC DNA]</scope>
    <source>
        <strain evidence="3 4">Zn</strain>
    </source>
</reference>
<accession>A0A0C3HC66</accession>
<organism evidence="3 4">
    <name type="scientific">Oidiodendron maius (strain Zn)</name>
    <dbReference type="NCBI Taxonomy" id="913774"/>
    <lineage>
        <taxon>Eukaryota</taxon>
        <taxon>Fungi</taxon>
        <taxon>Dikarya</taxon>
        <taxon>Ascomycota</taxon>
        <taxon>Pezizomycotina</taxon>
        <taxon>Leotiomycetes</taxon>
        <taxon>Leotiomycetes incertae sedis</taxon>
        <taxon>Myxotrichaceae</taxon>
        <taxon>Oidiodendron</taxon>
    </lineage>
</organism>
<dbReference type="OrthoDB" id="4767222at2759"/>
<dbReference type="HOGENOM" id="CLU_562706_0_0_1"/>
<dbReference type="EMBL" id="KN832878">
    <property type="protein sequence ID" value="KIM99961.1"/>
    <property type="molecule type" value="Genomic_DNA"/>
</dbReference>
<feature type="signal peptide" evidence="2">
    <location>
        <begin position="1"/>
        <end position="18"/>
    </location>
</feature>
<proteinExistence type="predicted"/>
<evidence type="ECO:0000313" key="4">
    <source>
        <dbReference type="Proteomes" id="UP000054321"/>
    </source>
</evidence>
<sequence>MSWSHLLTLCGLAVLANALPRDQIPFGSDYSYPVISNNLDSSGFQTVVPAQPVKAVTTESTPARFSLEKEGSDTTAGPVESGVAPFDPAPAQLPPRIGPWHKGQLYLVDGCNKGFFKQRSTVPIDHCFNILQPSNPQCSVMVTQPALCPDGTYAKLAVYESQGCSSMVVNTQLYENDTELCISSLQWKWSVRANLVSLKPLCKDSPEYNISLAKNATLNLFAPSTKPIQTVNEGGCSGPSNVVSVPVDTCLSGDYYLSYNMIIAELPVCANGQKPLLLLYNSRGCVGATRYVSTWGAYPTTYCLWTSYIYPQSRYWSMIWRCGYFPFPSAPSPVIPQGAEFHQKAIAPLARCPDTPKSAVIIPCSPCNGSEVSRNKIVVLPTGDCLATPGEGIEILSHGVCKNGTRAQWARFEDENCGGGTISARYGLVDIPDQYQPPAVYLDKCLSAGIENGKKIRSVAFWCDGLQSGNKDHEFGTPDLHIASG</sequence>
<dbReference type="AlphaFoldDB" id="A0A0C3HC66"/>
<evidence type="ECO:0000313" key="3">
    <source>
        <dbReference type="EMBL" id="KIM99961.1"/>
    </source>
</evidence>
<reference evidence="4" key="2">
    <citation type="submission" date="2015-01" db="EMBL/GenBank/DDBJ databases">
        <title>Evolutionary Origins and Diversification of the Mycorrhizal Mutualists.</title>
        <authorList>
            <consortium name="DOE Joint Genome Institute"/>
            <consortium name="Mycorrhizal Genomics Consortium"/>
            <person name="Kohler A."/>
            <person name="Kuo A."/>
            <person name="Nagy L.G."/>
            <person name="Floudas D."/>
            <person name="Copeland A."/>
            <person name="Barry K.W."/>
            <person name="Cichocki N."/>
            <person name="Veneault-Fourrey C."/>
            <person name="LaButti K."/>
            <person name="Lindquist E.A."/>
            <person name="Lipzen A."/>
            <person name="Lundell T."/>
            <person name="Morin E."/>
            <person name="Murat C."/>
            <person name="Riley R."/>
            <person name="Ohm R."/>
            <person name="Sun H."/>
            <person name="Tunlid A."/>
            <person name="Henrissat B."/>
            <person name="Grigoriev I.V."/>
            <person name="Hibbett D.S."/>
            <person name="Martin F."/>
        </authorList>
    </citation>
    <scope>NUCLEOTIDE SEQUENCE [LARGE SCALE GENOMIC DNA]</scope>
    <source>
        <strain evidence="4">Zn</strain>
    </source>
</reference>
<feature type="chain" id="PRO_5002164987" evidence="2">
    <location>
        <begin position="19"/>
        <end position="485"/>
    </location>
</feature>
<protein>
    <submittedName>
        <fullName evidence="3">Uncharacterized protein</fullName>
    </submittedName>
</protein>
<dbReference type="Proteomes" id="UP000054321">
    <property type="component" value="Unassembled WGS sequence"/>
</dbReference>
<dbReference type="InParanoid" id="A0A0C3HC66"/>
<evidence type="ECO:0000256" key="1">
    <source>
        <dbReference type="SAM" id="MobiDB-lite"/>
    </source>
</evidence>
<feature type="region of interest" description="Disordered" evidence="1">
    <location>
        <begin position="59"/>
        <end position="88"/>
    </location>
</feature>